<reference evidence="1 2" key="1">
    <citation type="submission" date="2024-01" db="EMBL/GenBank/DDBJ databases">
        <title>The genome of the rayed Mediterranean limpet Patella caerulea (Linnaeus, 1758).</title>
        <authorList>
            <person name="Anh-Thu Weber A."/>
            <person name="Halstead-Nussloch G."/>
        </authorList>
    </citation>
    <scope>NUCLEOTIDE SEQUENCE [LARGE SCALE GENOMIC DNA]</scope>
    <source>
        <strain evidence="1">AATW-2023a</strain>
        <tissue evidence="1">Whole specimen</tissue>
    </source>
</reference>
<evidence type="ECO:0000313" key="1">
    <source>
        <dbReference type="EMBL" id="KAK6178626.1"/>
    </source>
</evidence>
<organism evidence="1 2">
    <name type="scientific">Patella caerulea</name>
    <name type="common">Rayed Mediterranean limpet</name>
    <dbReference type="NCBI Taxonomy" id="87958"/>
    <lineage>
        <taxon>Eukaryota</taxon>
        <taxon>Metazoa</taxon>
        <taxon>Spiralia</taxon>
        <taxon>Lophotrochozoa</taxon>
        <taxon>Mollusca</taxon>
        <taxon>Gastropoda</taxon>
        <taxon>Patellogastropoda</taxon>
        <taxon>Patelloidea</taxon>
        <taxon>Patellidae</taxon>
        <taxon>Patella</taxon>
    </lineage>
</organism>
<evidence type="ECO:0000313" key="2">
    <source>
        <dbReference type="Proteomes" id="UP001347796"/>
    </source>
</evidence>
<dbReference type="EMBL" id="JAZGQO010000008">
    <property type="protein sequence ID" value="KAK6178626.1"/>
    <property type="molecule type" value="Genomic_DNA"/>
</dbReference>
<comment type="caution">
    <text evidence="1">The sequence shown here is derived from an EMBL/GenBank/DDBJ whole genome shotgun (WGS) entry which is preliminary data.</text>
</comment>
<gene>
    <name evidence="1" type="ORF">SNE40_011158</name>
</gene>
<accession>A0AAN8JM51</accession>
<name>A0AAN8JM51_PATCE</name>
<dbReference type="Proteomes" id="UP001347796">
    <property type="component" value="Unassembled WGS sequence"/>
</dbReference>
<sequence length="203" mass="23111">MANTQINKYDREIPTPRSYKQVKALSLPNLKLLCLNTSVNIEGIGRDALEVLLCESIGISYTGSKKVPPEAKLPYPVDHCLDKKELEEFEKLTPDYVQSLQGWTKHIENLPDIDIGTVKKYLLATNTPEFSKQIISGIYSAEMLIWTKHGYIVVPIDYDDQYWQVQILPSLTFFFEDYIAVEILTSRVNKGLELYSSSTVESV</sequence>
<keyword evidence="2" id="KW-1185">Reference proteome</keyword>
<protein>
    <submittedName>
        <fullName evidence="1">Uncharacterized protein</fullName>
    </submittedName>
</protein>
<proteinExistence type="predicted"/>
<dbReference type="AlphaFoldDB" id="A0AAN8JM51"/>